<evidence type="ECO:0000256" key="1">
    <source>
        <dbReference type="SAM" id="Phobius"/>
    </source>
</evidence>
<organism evidence="2">
    <name type="scientific">hydrothermal vent metagenome</name>
    <dbReference type="NCBI Taxonomy" id="652676"/>
    <lineage>
        <taxon>unclassified sequences</taxon>
        <taxon>metagenomes</taxon>
        <taxon>ecological metagenomes</taxon>
    </lineage>
</organism>
<evidence type="ECO:0000313" key="2">
    <source>
        <dbReference type="EMBL" id="VAW63473.1"/>
    </source>
</evidence>
<protein>
    <submittedName>
        <fullName evidence="2">Uncharacterized protein</fullName>
    </submittedName>
</protein>
<reference evidence="2" key="1">
    <citation type="submission" date="2018-06" db="EMBL/GenBank/DDBJ databases">
        <authorList>
            <person name="Zhirakovskaya E."/>
        </authorList>
    </citation>
    <scope>NUCLEOTIDE SEQUENCE</scope>
</reference>
<dbReference type="AlphaFoldDB" id="A0A3B0XGR7"/>
<gene>
    <name evidence="2" type="ORF">MNBD_GAMMA09-832</name>
</gene>
<accession>A0A3B0XGR7</accession>
<proteinExistence type="predicted"/>
<sequence>MKRGARNFIAAIQQRISILSGSLSSGLSSIIFYSLFLSSSEIMAAGIKAFEVIDVESELVLRYMNDQQTFYQSDTKTQQDTRPTFQEEYIIDTNSYVFHPNLLSMELGGSLLFDQSSFETLDDKNSNNEALLGYNARLDFLNQKAYPVSLYYDKRNPSVSVGLGGRFLQENIRYGAELALLQPVTPVQITLSAYRQSVKGEGFDQVTDDDLEHADARLYRAYGKGNYAQLSYQIDNRDSRSGNPDLPIVNRTTSTTSTYFDSKNLMGDARQAELVTNASYNTQQEFPRRKELRINPIINWQHNDLLRSFYRLNFNETTEEDIDIRQTYLISGIGYGGPHYNASIDLHGEDNQSTTLDYQNAGSSYMISHNRPIAFGAMKFSYSGSFDYRDQTSSDDLFEIFGEQHIMIGTTPVTLQREFVDPSTPIQVWNTGRTQLYIENIDYRVIKIGSQTQLQRFSSGSIISGQTVLVDYSYQTGGTFALNLISNNLQLNWGPSRFYDFYIRYRNSQQNLRSGNPTIKLNSLINLTYGINVDQPLLNGINFGGEVYFEDHEEDINPYYRQNYDAYVELPLPRLSNLRLSARRVLVDNEKSVEDVDLTGYIFHLQTRPWLRARLSFESSYENDIGGTINRTLIIHRFQLGWAFRQLSLTADAHYSTEDQGQTERDRWAVKFILSRTF</sequence>
<name>A0A3B0XGR7_9ZZZZ</name>
<feature type="transmembrane region" description="Helical" evidence="1">
    <location>
        <begin position="16"/>
        <end position="36"/>
    </location>
</feature>
<keyword evidence="1" id="KW-0812">Transmembrane</keyword>
<dbReference type="EMBL" id="UOFI01000041">
    <property type="protein sequence ID" value="VAW63473.1"/>
    <property type="molecule type" value="Genomic_DNA"/>
</dbReference>
<keyword evidence="1" id="KW-1133">Transmembrane helix</keyword>
<keyword evidence="1" id="KW-0472">Membrane</keyword>